<dbReference type="Proteomes" id="UP000033860">
    <property type="component" value="Unassembled WGS sequence"/>
</dbReference>
<dbReference type="AlphaFoldDB" id="A0A0G1UW84"/>
<reference evidence="1 2" key="1">
    <citation type="journal article" date="2015" name="Nature">
        <title>rRNA introns, odd ribosomes, and small enigmatic genomes across a large radiation of phyla.</title>
        <authorList>
            <person name="Brown C.T."/>
            <person name="Hug L.A."/>
            <person name="Thomas B.C."/>
            <person name="Sharon I."/>
            <person name="Castelle C.J."/>
            <person name="Singh A."/>
            <person name="Wilkins M.J."/>
            <person name="Williams K.H."/>
            <person name="Banfield J.F."/>
        </authorList>
    </citation>
    <scope>NUCLEOTIDE SEQUENCE [LARGE SCALE GENOMIC DNA]</scope>
</reference>
<proteinExistence type="predicted"/>
<dbReference type="EMBL" id="LCNT01000001">
    <property type="protein sequence ID" value="KKU61970.1"/>
    <property type="molecule type" value="Genomic_DNA"/>
</dbReference>
<accession>A0A0G1UW84</accession>
<name>A0A0G1UW84_9BACT</name>
<organism evidence="1 2">
    <name type="scientific">Candidatus Beckwithbacteria bacterium GW2011_GWB1_47_15</name>
    <dbReference type="NCBI Taxonomy" id="1618371"/>
    <lineage>
        <taxon>Bacteria</taxon>
        <taxon>Candidatus Beckwithiibacteriota</taxon>
    </lineage>
</organism>
<evidence type="ECO:0000313" key="1">
    <source>
        <dbReference type="EMBL" id="KKU61970.1"/>
    </source>
</evidence>
<comment type="caution">
    <text evidence="1">The sequence shown here is derived from an EMBL/GenBank/DDBJ whole genome shotgun (WGS) entry which is preliminary data.</text>
</comment>
<gene>
    <name evidence="1" type="ORF">UX85_C0001G0184</name>
</gene>
<sequence length="279" mass="31855">MGWTEKVLNTKPELKYKSVPEALEAFALEQETYRNSDEVERFGVETRKGLREATRESAWFKRIYGEAVNRFSVPLSGVDLRQLKGELSGAIFENMAYHFLLADLDNQTTLLSPQQTFEIYLIQLGLDYTSEKVIQHPFDGWGIIGISVPDGLEVGLIDLQIKRVHEYTTSNKNHHLSRKVTSFWANRQHHQFPPSEAGLTMTLPDGIMIENRRLAKDLKTKHLPITGSQFREFIHHTINHYRSFQPLEEGVASATLMEIQEFARARAGQTAEVATTLVK</sequence>
<protein>
    <submittedName>
        <fullName evidence="1">Uncharacterized protein</fullName>
    </submittedName>
</protein>
<evidence type="ECO:0000313" key="2">
    <source>
        <dbReference type="Proteomes" id="UP000033860"/>
    </source>
</evidence>